<comment type="caution">
    <text evidence="18">The sequence shown here is derived from an EMBL/GenBank/DDBJ whole genome shotgun (WGS) entry which is preliminary data.</text>
</comment>
<comment type="subcellular location">
    <subcellularLocation>
        <location evidence="2">Cell membrane</location>
        <topology evidence="2">Multi-pass membrane protein</topology>
    </subcellularLocation>
</comment>
<evidence type="ECO:0000256" key="2">
    <source>
        <dbReference type="ARBA" id="ARBA00004651"/>
    </source>
</evidence>
<dbReference type="Pfam" id="PF02518">
    <property type="entry name" value="HATPase_c"/>
    <property type="match status" value="1"/>
</dbReference>
<keyword evidence="9 18" id="KW-0418">Kinase</keyword>
<proteinExistence type="predicted"/>
<evidence type="ECO:0000259" key="17">
    <source>
        <dbReference type="Pfam" id="PF07694"/>
    </source>
</evidence>
<evidence type="ECO:0000256" key="9">
    <source>
        <dbReference type="ARBA" id="ARBA00022777"/>
    </source>
</evidence>
<dbReference type="Pfam" id="PF06580">
    <property type="entry name" value="His_kinase"/>
    <property type="match status" value="1"/>
</dbReference>
<dbReference type="GO" id="GO:0005524">
    <property type="term" value="F:ATP binding"/>
    <property type="evidence" value="ECO:0007669"/>
    <property type="project" value="UniProtKB-KW"/>
</dbReference>
<feature type="domain" description="Signal transduction histidine kinase 5TM receptor LytS transmembrane region" evidence="17">
    <location>
        <begin position="26"/>
        <end position="191"/>
    </location>
</feature>
<dbReference type="SUPFAM" id="SSF55781">
    <property type="entry name" value="GAF domain-like"/>
    <property type="match status" value="1"/>
</dbReference>
<comment type="catalytic activity">
    <reaction evidence="1">
        <text>ATP + protein L-histidine = ADP + protein N-phospho-L-histidine.</text>
        <dbReference type="EC" id="2.7.13.3"/>
    </reaction>
</comment>
<evidence type="ECO:0000256" key="1">
    <source>
        <dbReference type="ARBA" id="ARBA00000085"/>
    </source>
</evidence>
<dbReference type="GO" id="GO:0005886">
    <property type="term" value="C:plasma membrane"/>
    <property type="evidence" value="ECO:0007669"/>
    <property type="project" value="UniProtKB-SubCell"/>
</dbReference>
<dbReference type="Pfam" id="PF07694">
    <property type="entry name" value="5TM-5TMR_LYT"/>
    <property type="match status" value="1"/>
</dbReference>
<dbReference type="InterPro" id="IPR050640">
    <property type="entry name" value="Bact_2-comp_sensor_kinase"/>
</dbReference>
<evidence type="ECO:0000313" key="19">
    <source>
        <dbReference type="Proteomes" id="UP001205748"/>
    </source>
</evidence>
<evidence type="ECO:0000259" key="16">
    <source>
        <dbReference type="Pfam" id="PF06580"/>
    </source>
</evidence>
<evidence type="ECO:0000256" key="4">
    <source>
        <dbReference type="ARBA" id="ARBA00022475"/>
    </source>
</evidence>
<evidence type="ECO:0000259" key="15">
    <source>
        <dbReference type="Pfam" id="PF02518"/>
    </source>
</evidence>
<evidence type="ECO:0000256" key="12">
    <source>
        <dbReference type="ARBA" id="ARBA00023012"/>
    </source>
</evidence>
<evidence type="ECO:0000313" key="18">
    <source>
        <dbReference type="EMBL" id="MCR1897661.1"/>
    </source>
</evidence>
<name>A0AAE3KYV7_9FIRM</name>
<dbReference type="InterPro" id="IPR036890">
    <property type="entry name" value="HATPase_C_sf"/>
</dbReference>
<keyword evidence="10" id="KW-0067">ATP-binding</keyword>
<feature type="transmembrane region" description="Helical" evidence="14">
    <location>
        <begin position="40"/>
        <end position="60"/>
    </location>
</feature>
<feature type="transmembrane region" description="Helical" evidence="14">
    <location>
        <begin position="135"/>
        <end position="157"/>
    </location>
</feature>
<feature type="transmembrane region" description="Helical" evidence="14">
    <location>
        <begin position="108"/>
        <end position="129"/>
    </location>
</feature>
<feature type="transmembrane region" description="Helical" evidence="14">
    <location>
        <begin position="12"/>
        <end position="28"/>
    </location>
</feature>
<evidence type="ECO:0000256" key="6">
    <source>
        <dbReference type="ARBA" id="ARBA00022679"/>
    </source>
</evidence>
<dbReference type="InterPro" id="IPR010559">
    <property type="entry name" value="Sig_transdc_His_kin_internal"/>
</dbReference>
<evidence type="ECO:0000256" key="7">
    <source>
        <dbReference type="ARBA" id="ARBA00022692"/>
    </source>
</evidence>
<dbReference type="Gene3D" id="3.30.450.40">
    <property type="match status" value="1"/>
</dbReference>
<feature type="transmembrane region" description="Helical" evidence="14">
    <location>
        <begin position="169"/>
        <end position="189"/>
    </location>
</feature>
<evidence type="ECO:0000256" key="14">
    <source>
        <dbReference type="SAM" id="Phobius"/>
    </source>
</evidence>
<dbReference type="Proteomes" id="UP001205748">
    <property type="component" value="Unassembled WGS sequence"/>
</dbReference>
<evidence type="ECO:0000256" key="13">
    <source>
        <dbReference type="ARBA" id="ARBA00023136"/>
    </source>
</evidence>
<accession>A0AAE3KYV7</accession>
<feature type="transmembrane region" description="Helical" evidence="14">
    <location>
        <begin position="72"/>
        <end position="96"/>
    </location>
</feature>
<evidence type="ECO:0000256" key="5">
    <source>
        <dbReference type="ARBA" id="ARBA00022553"/>
    </source>
</evidence>
<dbReference type="InterPro" id="IPR029016">
    <property type="entry name" value="GAF-like_dom_sf"/>
</dbReference>
<feature type="domain" description="Signal transduction histidine kinase internal region" evidence="16">
    <location>
        <begin position="361"/>
        <end position="439"/>
    </location>
</feature>
<keyword evidence="8" id="KW-0547">Nucleotide-binding</keyword>
<evidence type="ECO:0000256" key="3">
    <source>
        <dbReference type="ARBA" id="ARBA00012438"/>
    </source>
</evidence>
<protein>
    <recommendedName>
        <fullName evidence="3">histidine kinase</fullName>
        <ecNumber evidence="3">2.7.13.3</ecNumber>
    </recommendedName>
</protein>
<dbReference type="GO" id="GO:0000155">
    <property type="term" value="F:phosphorelay sensor kinase activity"/>
    <property type="evidence" value="ECO:0007669"/>
    <property type="project" value="InterPro"/>
</dbReference>
<feature type="domain" description="Histidine kinase/HSP90-like ATPase" evidence="15">
    <location>
        <begin position="456"/>
        <end position="553"/>
    </location>
</feature>
<keyword evidence="7 14" id="KW-0812">Transmembrane</keyword>
<dbReference type="EC" id="2.7.13.3" evidence="3"/>
<keyword evidence="13 14" id="KW-0472">Membrane</keyword>
<dbReference type="Gene3D" id="3.30.565.10">
    <property type="entry name" value="Histidine kinase-like ATPase, C-terminal domain"/>
    <property type="match status" value="1"/>
</dbReference>
<gene>
    <name evidence="18" type="ORF">NSA47_01475</name>
</gene>
<keyword evidence="12" id="KW-0902">Two-component regulatory system</keyword>
<sequence>MINLLKVLINNLSYVILIAFIISNINMFKKIIQKDEFRLFDHIILSLIFAIFGIVGTYSGTDVYGAIANTRIIGIMAGGILCGPFVGIVSGIIAGLHRFTYDIGGITSIPCAITTILTGFASAFIYIKGTRFEKWVYGLIGGFTMESIEMLLILLISKPYSSALSIVKSIYLPMSFTNAIGICMLILVIQRIFNEKDQIAATQAQLALEIANKTLPYFREIDSDSLKKVCSIIKDSAGTAAVAITDKDTILAHEGLGEEHHISGVPIQTTATRQVIDDGIMRILNHPKEIQCPNKKCPLKSAVIAPLKEDEEVIGTLKLYYAKENGISYTTQKLAIGLSMLISTQIEISKVGKLKELATKAELKALQAQINPHFLFNALNTITSFLRFNPNKARELIVNLSTYLRYNIEETNTLVDITEELEQVKAYVGIEKARFGDKLRVTYDIDEIIHIKIPSLIIQPLVENSIKHGILKGSGSGNVSIKVKRLNLNEVEVVVQDDGIGIPQAVIDSISNGTLRENKIGLCNVHNRLKYLYGKGIIIERPAIGTKVSFILQDNTKGDK</sequence>
<dbReference type="RefSeq" id="WP_257529068.1">
    <property type="nucleotide sequence ID" value="NZ_JANKAS010000001.1"/>
</dbReference>
<keyword evidence="6" id="KW-0808">Transferase</keyword>
<dbReference type="InterPro" id="IPR011620">
    <property type="entry name" value="Sig_transdc_His_kinase_LytS_TM"/>
</dbReference>
<dbReference type="PANTHER" id="PTHR34220">
    <property type="entry name" value="SENSOR HISTIDINE KINASE YPDA"/>
    <property type="match status" value="1"/>
</dbReference>
<dbReference type="PANTHER" id="PTHR34220:SF7">
    <property type="entry name" value="SENSOR HISTIDINE KINASE YPDA"/>
    <property type="match status" value="1"/>
</dbReference>
<dbReference type="SUPFAM" id="SSF55874">
    <property type="entry name" value="ATPase domain of HSP90 chaperone/DNA topoisomerase II/histidine kinase"/>
    <property type="match status" value="1"/>
</dbReference>
<dbReference type="AlphaFoldDB" id="A0AAE3KYV7"/>
<dbReference type="EMBL" id="JANKAS010000001">
    <property type="protein sequence ID" value="MCR1897661.1"/>
    <property type="molecule type" value="Genomic_DNA"/>
</dbReference>
<reference evidence="18" key="1">
    <citation type="submission" date="2022-07" db="EMBL/GenBank/DDBJ databases">
        <title>Enhanced cultured diversity of the mouse gut microbiota enables custom-made synthetic communities.</title>
        <authorList>
            <person name="Afrizal A."/>
        </authorList>
    </citation>
    <scope>NUCLEOTIDE SEQUENCE</scope>
    <source>
        <strain evidence="18">DSM 28593</strain>
    </source>
</reference>
<keyword evidence="5" id="KW-0597">Phosphoprotein</keyword>
<evidence type="ECO:0000256" key="8">
    <source>
        <dbReference type="ARBA" id="ARBA00022741"/>
    </source>
</evidence>
<keyword evidence="11 14" id="KW-1133">Transmembrane helix</keyword>
<organism evidence="18 19">
    <name type="scientific">Irregularibacter muris</name>
    <dbReference type="NCBI Taxonomy" id="1796619"/>
    <lineage>
        <taxon>Bacteria</taxon>
        <taxon>Bacillati</taxon>
        <taxon>Bacillota</taxon>
        <taxon>Clostridia</taxon>
        <taxon>Eubacteriales</taxon>
        <taxon>Eubacteriaceae</taxon>
        <taxon>Irregularibacter</taxon>
    </lineage>
</organism>
<keyword evidence="19" id="KW-1185">Reference proteome</keyword>
<dbReference type="GO" id="GO:0071555">
    <property type="term" value="P:cell wall organization"/>
    <property type="evidence" value="ECO:0007669"/>
    <property type="project" value="InterPro"/>
</dbReference>
<evidence type="ECO:0000256" key="11">
    <source>
        <dbReference type="ARBA" id="ARBA00022989"/>
    </source>
</evidence>
<keyword evidence="4" id="KW-1003">Cell membrane</keyword>
<evidence type="ECO:0000256" key="10">
    <source>
        <dbReference type="ARBA" id="ARBA00022840"/>
    </source>
</evidence>
<dbReference type="InterPro" id="IPR003594">
    <property type="entry name" value="HATPase_dom"/>
</dbReference>